<name>A0ABR8DQW9_9NOSO</name>
<gene>
    <name evidence="1" type="ORF">H6G97_20645</name>
</gene>
<evidence type="ECO:0000313" key="2">
    <source>
        <dbReference type="Proteomes" id="UP000623440"/>
    </source>
</evidence>
<reference evidence="1 2" key="1">
    <citation type="journal article" date="2020" name="ISME J.">
        <title>Comparative genomics reveals insights into cyanobacterial evolution and habitat adaptation.</title>
        <authorList>
            <person name="Chen M.Y."/>
            <person name="Teng W.K."/>
            <person name="Zhao L."/>
            <person name="Hu C.X."/>
            <person name="Zhou Y.K."/>
            <person name="Han B.P."/>
            <person name="Song L.R."/>
            <person name="Shu W.S."/>
        </authorList>
    </citation>
    <scope>NUCLEOTIDE SEQUENCE [LARGE SCALE GENOMIC DNA]</scope>
    <source>
        <strain evidence="1 2">FACHB-838</strain>
    </source>
</reference>
<dbReference type="RefSeq" id="WP_190942528.1">
    <property type="nucleotide sequence ID" value="NZ_JACJSI010000043.1"/>
</dbReference>
<comment type="caution">
    <text evidence="1">The sequence shown here is derived from an EMBL/GenBank/DDBJ whole genome shotgun (WGS) entry which is preliminary data.</text>
</comment>
<dbReference type="EMBL" id="JACJSI010000043">
    <property type="protein sequence ID" value="MBD2531862.1"/>
    <property type="molecule type" value="Genomic_DNA"/>
</dbReference>
<sequence>MRKHPLEQQTLFYRLIGRNPQIEISFRLPGIRIERVSTDKHIVCNLT</sequence>
<protein>
    <submittedName>
        <fullName evidence="1">Uncharacterized protein</fullName>
    </submittedName>
</protein>
<evidence type="ECO:0000313" key="1">
    <source>
        <dbReference type="EMBL" id="MBD2531862.1"/>
    </source>
</evidence>
<proteinExistence type="predicted"/>
<keyword evidence="2" id="KW-1185">Reference proteome</keyword>
<dbReference type="Proteomes" id="UP000623440">
    <property type="component" value="Unassembled WGS sequence"/>
</dbReference>
<organism evidence="1 2">
    <name type="scientific">Nostoc flagelliforme FACHB-838</name>
    <dbReference type="NCBI Taxonomy" id="2692904"/>
    <lineage>
        <taxon>Bacteria</taxon>
        <taxon>Bacillati</taxon>
        <taxon>Cyanobacteriota</taxon>
        <taxon>Cyanophyceae</taxon>
        <taxon>Nostocales</taxon>
        <taxon>Nostocaceae</taxon>
        <taxon>Nostoc</taxon>
    </lineage>
</organism>
<accession>A0ABR8DQW9</accession>